<evidence type="ECO:0000256" key="1">
    <source>
        <dbReference type="SAM" id="MobiDB-lite"/>
    </source>
</evidence>
<dbReference type="EMBL" id="BMAW01131348">
    <property type="protein sequence ID" value="GFU39057.1"/>
    <property type="molecule type" value="Genomic_DNA"/>
</dbReference>
<sequence>MTPDLLTPTSPAEILRVVILENLLKNLLRDPLPKLCPTLSPVQPQPRAALYLGLYAKPMCRSTKTDPKRRKRSCSKEEKSSKRRRTMKGKAPTDSSEPAPISIQGPHDPRSQEAYRTIPDLKRPDARSQIQEADT</sequence>
<proteinExistence type="predicted"/>
<dbReference type="Proteomes" id="UP000887013">
    <property type="component" value="Unassembled WGS sequence"/>
</dbReference>
<evidence type="ECO:0000313" key="3">
    <source>
        <dbReference type="Proteomes" id="UP000887013"/>
    </source>
</evidence>
<evidence type="ECO:0000313" key="2">
    <source>
        <dbReference type="EMBL" id="GFU39057.1"/>
    </source>
</evidence>
<comment type="caution">
    <text evidence="2">The sequence shown here is derived from an EMBL/GenBank/DDBJ whole genome shotgun (WGS) entry which is preliminary data.</text>
</comment>
<organism evidence="2 3">
    <name type="scientific">Nephila pilipes</name>
    <name type="common">Giant wood spider</name>
    <name type="synonym">Nephila maculata</name>
    <dbReference type="NCBI Taxonomy" id="299642"/>
    <lineage>
        <taxon>Eukaryota</taxon>
        <taxon>Metazoa</taxon>
        <taxon>Ecdysozoa</taxon>
        <taxon>Arthropoda</taxon>
        <taxon>Chelicerata</taxon>
        <taxon>Arachnida</taxon>
        <taxon>Araneae</taxon>
        <taxon>Araneomorphae</taxon>
        <taxon>Entelegynae</taxon>
        <taxon>Araneoidea</taxon>
        <taxon>Nephilidae</taxon>
        <taxon>Nephila</taxon>
    </lineage>
</organism>
<dbReference type="AlphaFoldDB" id="A0A8X6QVP4"/>
<feature type="region of interest" description="Disordered" evidence="1">
    <location>
        <begin position="60"/>
        <end position="135"/>
    </location>
</feature>
<reference evidence="2" key="1">
    <citation type="submission" date="2020-08" db="EMBL/GenBank/DDBJ databases">
        <title>Multicomponent nature underlies the extraordinary mechanical properties of spider dragline silk.</title>
        <authorList>
            <person name="Kono N."/>
            <person name="Nakamura H."/>
            <person name="Mori M."/>
            <person name="Yoshida Y."/>
            <person name="Ohtoshi R."/>
            <person name="Malay A.D."/>
            <person name="Moran D.A.P."/>
            <person name="Tomita M."/>
            <person name="Numata K."/>
            <person name="Arakawa K."/>
        </authorList>
    </citation>
    <scope>NUCLEOTIDE SEQUENCE</scope>
</reference>
<accession>A0A8X6QVP4</accession>
<gene>
    <name evidence="2" type="ORF">NPIL_106141</name>
</gene>
<feature type="compositionally biased region" description="Basic and acidic residues" evidence="1">
    <location>
        <begin position="107"/>
        <end position="126"/>
    </location>
</feature>
<protein>
    <submittedName>
        <fullName evidence="2">Uncharacterized protein</fullName>
    </submittedName>
</protein>
<name>A0A8X6QVP4_NEPPI</name>
<keyword evidence="3" id="KW-1185">Reference proteome</keyword>